<gene>
    <name evidence="1" type="ORF">NCS_10155</name>
</gene>
<name>A0A2H1FC60_9ARCH</name>
<proteinExistence type="predicted"/>
<evidence type="ECO:0008006" key="3">
    <source>
        <dbReference type="Google" id="ProtNLM"/>
    </source>
</evidence>
<protein>
    <recommendedName>
        <fullName evidence="3">RiboL-PSP-HEPN domain-containing protein</fullName>
    </recommendedName>
</protein>
<dbReference type="Proteomes" id="UP000230607">
    <property type="component" value="Chromosome 1"/>
</dbReference>
<dbReference type="AlphaFoldDB" id="A0A2H1FC60"/>
<evidence type="ECO:0000313" key="1">
    <source>
        <dbReference type="EMBL" id="SMH70348.1"/>
    </source>
</evidence>
<keyword evidence="2" id="KW-1185">Reference proteome</keyword>
<sequence>MANKGRLQIDEIIQVTDKSIQDLFTESFYELEQILETLKTKKLNSKTTTGLKNYLIIRLVSLIESFCKDLTRKIIDGYHLEPKGIFEKDEIKISILDLDEIKKNEKITVGRIISKEINFQNPQEIDFVFSKLICDSFFSQVKERANTKMFSMKKDGVDYFFNWDDFHELFKIRHGLIHEMSDVNFDYNKSVTYYANSLLFLSYALSITTDKAKELGKIK</sequence>
<evidence type="ECO:0000313" key="2">
    <source>
        <dbReference type="Proteomes" id="UP000230607"/>
    </source>
</evidence>
<organism evidence="1 2">
    <name type="scientific">Candidatus Nitrosotalea okcheonensis</name>
    <dbReference type="NCBI Taxonomy" id="1903276"/>
    <lineage>
        <taxon>Archaea</taxon>
        <taxon>Nitrososphaerota</taxon>
        <taxon>Nitrososphaeria</taxon>
        <taxon>Nitrosotaleales</taxon>
        <taxon>Nitrosotaleaceae</taxon>
        <taxon>Nitrosotalea</taxon>
    </lineage>
</organism>
<dbReference type="RefSeq" id="WP_157926509.1">
    <property type="nucleotide sequence ID" value="NZ_LT841358.1"/>
</dbReference>
<accession>A0A2H1FC60</accession>
<dbReference type="EMBL" id="LT841358">
    <property type="protein sequence ID" value="SMH70348.1"/>
    <property type="molecule type" value="Genomic_DNA"/>
</dbReference>
<reference evidence="2" key="1">
    <citation type="submission" date="2017-03" db="EMBL/GenBank/DDBJ databases">
        <authorList>
            <person name="Herbold C."/>
        </authorList>
    </citation>
    <scope>NUCLEOTIDE SEQUENCE [LARGE SCALE GENOMIC DNA]</scope>
</reference>